<name>A8LPH0_DINSH</name>
<evidence type="ECO:0000256" key="5">
    <source>
        <dbReference type="SAM" id="SignalP"/>
    </source>
</evidence>
<dbReference type="PANTHER" id="PTHR43649:SF34">
    <property type="entry name" value="ABC TRANSPORTER PERIPLASMIC-BINDING PROTEIN YCJN-RELATED"/>
    <property type="match status" value="1"/>
</dbReference>
<dbReference type="Proteomes" id="UP000006833">
    <property type="component" value="Chromosome"/>
</dbReference>
<dbReference type="CDD" id="cd13585">
    <property type="entry name" value="PBP2_TMBP_like"/>
    <property type="match status" value="1"/>
</dbReference>
<reference evidence="7" key="1">
    <citation type="journal article" date="2010" name="ISME J.">
        <title>The complete genome sequence of the algal symbiont Dinoroseobacter shibae: a hitchhiker's guide to life in the sea.</title>
        <authorList>
            <person name="Wagner-Dobler I."/>
            <person name="Ballhausen B."/>
            <person name="Berger M."/>
            <person name="Brinkhoff T."/>
            <person name="Buchholz I."/>
            <person name="Bunk B."/>
            <person name="Cypionka H."/>
            <person name="Daniel R."/>
            <person name="Drepper T."/>
            <person name="Gerdts G."/>
            <person name="Hahnke S."/>
            <person name="Han C."/>
            <person name="Jahn D."/>
            <person name="Kalhoefer D."/>
            <person name="Kiss H."/>
            <person name="Klenk H.P."/>
            <person name="Kyrpides N."/>
            <person name="Liebl W."/>
            <person name="Liesegang H."/>
            <person name="Meincke L."/>
            <person name="Pati A."/>
            <person name="Petersen J."/>
            <person name="Piekarski T."/>
            <person name="Pommerenke C."/>
            <person name="Pradella S."/>
            <person name="Pukall R."/>
            <person name="Rabus R."/>
            <person name="Stackebrandt E."/>
            <person name="Thole S."/>
            <person name="Thompson L."/>
            <person name="Tielen P."/>
            <person name="Tomasch J."/>
            <person name="von Jan M."/>
            <person name="Wanphrut N."/>
            <person name="Wichels A."/>
            <person name="Zech H."/>
            <person name="Simon M."/>
        </authorList>
    </citation>
    <scope>NUCLEOTIDE SEQUENCE [LARGE SCALE GENOMIC DNA]</scope>
    <source>
        <strain evidence="7">DSM 16493 / NCIMB 14021 / DFL 12</strain>
    </source>
</reference>
<dbReference type="eggNOG" id="COG1653">
    <property type="taxonomic scope" value="Bacteria"/>
</dbReference>
<protein>
    <submittedName>
        <fullName evidence="6">ABC-type sugar / sn-glycerol 3-phosphate transport protein</fullName>
    </submittedName>
</protein>
<organism evidence="6 7">
    <name type="scientific">Dinoroseobacter shibae (strain DSM 16493 / NCIMB 14021 / DFL 12)</name>
    <dbReference type="NCBI Taxonomy" id="398580"/>
    <lineage>
        <taxon>Bacteria</taxon>
        <taxon>Pseudomonadati</taxon>
        <taxon>Pseudomonadota</taxon>
        <taxon>Alphaproteobacteria</taxon>
        <taxon>Rhodobacterales</taxon>
        <taxon>Roseobacteraceae</taxon>
        <taxon>Dinoroseobacter</taxon>
    </lineage>
</organism>
<feature type="signal peptide" evidence="5">
    <location>
        <begin position="1"/>
        <end position="23"/>
    </location>
</feature>
<keyword evidence="3" id="KW-0813">Transport</keyword>
<dbReference type="AlphaFoldDB" id="A8LPH0"/>
<dbReference type="OrthoDB" id="9770625at2"/>
<sequence>MKTLRNLLCSAAVASVMASGAMADGHGWSLKDAAAPYAGTTVDVVFLLRPGYEAIEAMLPAFEEETGIKVNVIKHPYENALGEQVRDFVAGGDLDVALIDLVWIGSFAENEWILPLADVQAKFPDAVDPDLDIDDFFPLVLNAFGGWNDTIYGLPFDNYSGLMFYNRCMLEEAGFDGPPSTWEELKDVYGPALTKDGKYAFALQSKRNETQSADSFARMLWPFGGSFLNEEFRSNLMSEGSQAGLKFRQELMEYMPDGIVAYDHAETVNAFSQGDVAMITEWSAFYSSVVSPETSRVADCVEIAPEPMGPAGRKPALGGFSLAVASQADEAEQAAAYLFIQWATSKANAREYLERGGVPARQSVYQQDGLEEFKFVPALVESWQDGVPEFRPRFAEWPEITEIVQEWGTKMMLGEVTTEEGAQEIGTRMEEVLDAAGYYSGEKPLAQ</sequence>
<evidence type="ECO:0000313" key="6">
    <source>
        <dbReference type="EMBL" id="ABV92293.1"/>
    </source>
</evidence>
<evidence type="ECO:0000256" key="2">
    <source>
        <dbReference type="ARBA" id="ARBA00008520"/>
    </source>
</evidence>
<dbReference type="InterPro" id="IPR006059">
    <property type="entry name" value="SBP"/>
</dbReference>
<keyword evidence="4 5" id="KW-0732">Signal</keyword>
<dbReference type="Gene3D" id="3.40.190.10">
    <property type="entry name" value="Periplasmic binding protein-like II"/>
    <property type="match status" value="2"/>
</dbReference>
<dbReference type="STRING" id="398580.Dshi_0547"/>
<dbReference type="SUPFAM" id="SSF53850">
    <property type="entry name" value="Periplasmic binding protein-like II"/>
    <property type="match status" value="1"/>
</dbReference>
<comment type="subcellular location">
    <subcellularLocation>
        <location evidence="1">Periplasm</location>
    </subcellularLocation>
</comment>
<dbReference type="RefSeq" id="WP_012177225.1">
    <property type="nucleotide sequence ID" value="NC_009952.1"/>
</dbReference>
<comment type="similarity">
    <text evidence="2">Belongs to the bacterial solute-binding protein 1 family.</text>
</comment>
<evidence type="ECO:0000256" key="3">
    <source>
        <dbReference type="ARBA" id="ARBA00022448"/>
    </source>
</evidence>
<evidence type="ECO:0000256" key="1">
    <source>
        <dbReference type="ARBA" id="ARBA00004418"/>
    </source>
</evidence>
<evidence type="ECO:0000256" key="4">
    <source>
        <dbReference type="ARBA" id="ARBA00022729"/>
    </source>
</evidence>
<gene>
    <name evidence="6" type="primary">ugpB4</name>
    <name evidence="6" type="ordered locus">Dshi_0547</name>
</gene>
<evidence type="ECO:0000313" key="7">
    <source>
        <dbReference type="Proteomes" id="UP000006833"/>
    </source>
</evidence>
<dbReference type="InterPro" id="IPR050490">
    <property type="entry name" value="Bact_solute-bd_prot1"/>
</dbReference>
<dbReference type="Pfam" id="PF13416">
    <property type="entry name" value="SBP_bac_8"/>
    <property type="match status" value="1"/>
</dbReference>
<dbReference type="GO" id="GO:0042597">
    <property type="term" value="C:periplasmic space"/>
    <property type="evidence" value="ECO:0007669"/>
    <property type="project" value="UniProtKB-SubCell"/>
</dbReference>
<dbReference type="PANTHER" id="PTHR43649">
    <property type="entry name" value="ARABINOSE-BINDING PROTEIN-RELATED"/>
    <property type="match status" value="1"/>
</dbReference>
<accession>A8LPH0</accession>
<dbReference type="HOGENOM" id="CLU_031285_9_2_5"/>
<feature type="chain" id="PRO_5002725345" evidence="5">
    <location>
        <begin position="24"/>
        <end position="447"/>
    </location>
</feature>
<dbReference type="EMBL" id="CP000830">
    <property type="protein sequence ID" value="ABV92293.1"/>
    <property type="molecule type" value="Genomic_DNA"/>
</dbReference>
<dbReference type="KEGG" id="dsh:Dshi_0547"/>
<keyword evidence="7" id="KW-1185">Reference proteome</keyword>
<proteinExistence type="inferred from homology"/>